<dbReference type="PANTHER" id="PTHR46573">
    <property type="entry name" value="WD REPEAT, SAM AND U-BOX DOMAIN-CONTAINING PROTEIN 1"/>
    <property type="match status" value="1"/>
</dbReference>
<organism evidence="2 3">
    <name type="scientific">Saprolegnia parasitica (strain CBS 223.65)</name>
    <dbReference type="NCBI Taxonomy" id="695850"/>
    <lineage>
        <taxon>Eukaryota</taxon>
        <taxon>Sar</taxon>
        <taxon>Stramenopiles</taxon>
        <taxon>Oomycota</taxon>
        <taxon>Saprolegniomycetes</taxon>
        <taxon>Saprolegniales</taxon>
        <taxon>Saprolegniaceae</taxon>
        <taxon>Saprolegnia</taxon>
    </lineage>
</organism>
<evidence type="ECO:0000313" key="3">
    <source>
        <dbReference type="Proteomes" id="UP000030745"/>
    </source>
</evidence>
<dbReference type="PROSITE" id="PS51698">
    <property type="entry name" value="U_BOX"/>
    <property type="match status" value="1"/>
</dbReference>
<dbReference type="PANTHER" id="PTHR46573:SF1">
    <property type="entry name" value="WD REPEAT, SAM AND U-BOX DOMAIN-CONTAINING PROTEIN 1"/>
    <property type="match status" value="1"/>
</dbReference>
<dbReference type="InterPro" id="IPR013083">
    <property type="entry name" value="Znf_RING/FYVE/PHD"/>
</dbReference>
<sequence length="552" mass="59214">MSCDSLPIRSFVCPITCAVMVDPVMAVDGHTYERSAIETWFKKSHRSPKTNCLLATTNVVANHTLKQAICEYVEMVAADEARRTLGHPGALPIMATPDAGYCVFRVLAPTQVYAAPSFQSAERATVAANDLVIATDRMTDDASTVAFLKLGRSNGAPLAGLFLPLAHQAALYAPTAVPIPMTTTLAVYCTGPTRVRTFRRPTSTAEEATTFELPCHTLVSTDLCVETASAAYVRLEGTEFWVPENVLDKCNLNAARGLCHVIDAAEVLGNALVGLGSVVVNKIYAGSLLVCHGYVLFNGHLHCRVQNYIEQPPSHFVSTIALCGAQYLGVLREVQEDGSEDDVIVAGGLPTDLCDLLAVCVRDSWRIQHAALGPHDTWFVAATKKGATAAACWASANAPARLRNAMKSSGRAAFGNAGSFVYLDAMTVVVGGDVPQELERYLAQARRVYTFSLHSTGGAFAKTNNGVLLDKMPTWFATDVVCAPKPSHGDLRLVALSGEDYVAVYEHACVASPAVPTPLSTALTGFYTRHLALRAARRRLILQYEATTLQHG</sequence>
<dbReference type="Gene3D" id="3.30.40.10">
    <property type="entry name" value="Zinc/RING finger domain, C3HC4 (zinc finger)"/>
    <property type="match status" value="1"/>
</dbReference>
<reference evidence="2 3" key="1">
    <citation type="journal article" date="2013" name="PLoS Genet.">
        <title>Distinctive expansion of potential virulence genes in the genome of the oomycete fish pathogen Saprolegnia parasitica.</title>
        <authorList>
            <person name="Jiang R.H."/>
            <person name="de Bruijn I."/>
            <person name="Haas B.J."/>
            <person name="Belmonte R."/>
            <person name="Lobach L."/>
            <person name="Christie J."/>
            <person name="van den Ackerveken G."/>
            <person name="Bottin A."/>
            <person name="Bulone V."/>
            <person name="Diaz-Moreno S.M."/>
            <person name="Dumas B."/>
            <person name="Fan L."/>
            <person name="Gaulin E."/>
            <person name="Govers F."/>
            <person name="Grenville-Briggs L.J."/>
            <person name="Horner N.R."/>
            <person name="Levin J.Z."/>
            <person name="Mammella M."/>
            <person name="Meijer H.J."/>
            <person name="Morris P."/>
            <person name="Nusbaum C."/>
            <person name="Oome S."/>
            <person name="Phillips A.J."/>
            <person name="van Rooyen D."/>
            <person name="Rzeszutek E."/>
            <person name="Saraiva M."/>
            <person name="Secombes C.J."/>
            <person name="Seidl M.F."/>
            <person name="Snel B."/>
            <person name="Stassen J.H."/>
            <person name="Sykes S."/>
            <person name="Tripathy S."/>
            <person name="van den Berg H."/>
            <person name="Vega-Arreguin J.C."/>
            <person name="Wawra S."/>
            <person name="Young S.K."/>
            <person name="Zeng Q."/>
            <person name="Dieguez-Uribeondo J."/>
            <person name="Russ C."/>
            <person name="Tyler B.M."/>
            <person name="van West P."/>
        </authorList>
    </citation>
    <scope>NUCLEOTIDE SEQUENCE [LARGE SCALE GENOMIC DNA]</scope>
    <source>
        <strain evidence="2 3">CBS 223.65</strain>
    </source>
</reference>
<dbReference type="GO" id="GO:0004842">
    <property type="term" value="F:ubiquitin-protein transferase activity"/>
    <property type="evidence" value="ECO:0007669"/>
    <property type="project" value="InterPro"/>
</dbReference>
<dbReference type="AlphaFoldDB" id="A0A067CNM9"/>
<proteinExistence type="predicted"/>
<accession>A0A067CNM9</accession>
<dbReference type="InterPro" id="IPR003613">
    <property type="entry name" value="Ubox_domain"/>
</dbReference>
<dbReference type="RefSeq" id="XP_012197293.1">
    <property type="nucleotide sequence ID" value="XM_012341903.1"/>
</dbReference>
<dbReference type="InterPro" id="IPR052085">
    <property type="entry name" value="WD-SAM-U-box"/>
</dbReference>
<dbReference type="VEuPathDB" id="FungiDB:SPRG_03326"/>
<dbReference type="STRING" id="695850.A0A067CNM9"/>
<dbReference type="KEGG" id="spar:SPRG_03326"/>
<keyword evidence="3" id="KW-1185">Reference proteome</keyword>
<evidence type="ECO:0000313" key="2">
    <source>
        <dbReference type="EMBL" id="KDO32108.1"/>
    </source>
</evidence>
<dbReference type="GeneID" id="24125839"/>
<evidence type="ECO:0000259" key="1">
    <source>
        <dbReference type="PROSITE" id="PS51698"/>
    </source>
</evidence>
<dbReference type="SMART" id="SM00504">
    <property type="entry name" value="Ubox"/>
    <property type="match status" value="1"/>
</dbReference>
<name>A0A067CNM9_SAPPC</name>
<dbReference type="GO" id="GO:0016567">
    <property type="term" value="P:protein ubiquitination"/>
    <property type="evidence" value="ECO:0007669"/>
    <property type="project" value="InterPro"/>
</dbReference>
<dbReference type="Proteomes" id="UP000030745">
    <property type="component" value="Unassembled WGS sequence"/>
</dbReference>
<protein>
    <recommendedName>
        <fullName evidence="1">U-box domain-containing protein</fullName>
    </recommendedName>
</protein>
<dbReference type="OrthoDB" id="10064100at2759"/>
<dbReference type="Pfam" id="PF04564">
    <property type="entry name" value="U-box"/>
    <property type="match status" value="1"/>
</dbReference>
<dbReference type="EMBL" id="KK583196">
    <property type="protein sequence ID" value="KDO32108.1"/>
    <property type="molecule type" value="Genomic_DNA"/>
</dbReference>
<feature type="domain" description="U-box" evidence="1">
    <location>
        <begin position="6"/>
        <end position="79"/>
    </location>
</feature>
<gene>
    <name evidence="2" type="ORF">SPRG_03326</name>
</gene>
<dbReference type="CDD" id="cd16655">
    <property type="entry name" value="RING-Ubox_WDSUB1-like"/>
    <property type="match status" value="1"/>
</dbReference>
<dbReference type="SUPFAM" id="SSF57850">
    <property type="entry name" value="RING/U-box"/>
    <property type="match status" value="1"/>
</dbReference>